<evidence type="ECO:0000256" key="2">
    <source>
        <dbReference type="ARBA" id="ARBA00004241"/>
    </source>
</evidence>
<dbReference type="NCBIfam" id="NF040999">
    <property type="entry name" value="pilin_ComGC"/>
    <property type="match status" value="1"/>
</dbReference>
<keyword evidence="12" id="KW-1185">Reference proteome</keyword>
<dbReference type="PROSITE" id="PS00409">
    <property type="entry name" value="PROKAR_NTER_METHYL"/>
    <property type="match status" value="1"/>
</dbReference>
<feature type="transmembrane region" description="Helical" evidence="10">
    <location>
        <begin position="12"/>
        <end position="30"/>
    </location>
</feature>
<dbReference type="SUPFAM" id="SSF54523">
    <property type="entry name" value="Pili subunits"/>
    <property type="match status" value="1"/>
</dbReference>
<evidence type="ECO:0000313" key="11">
    <source>
        <dbReference type="EMBL" id="MED4400918.1"/>
    </source>
</evidence>
<dbReference type="InterPro" id="IPR016940">
    <property type="entry name" value="ComGC"/>
</dbReference>
<comment type="subunit">
    <text evidence="10">Homodimer.</text>
</comment>
<protein>
    <recommendedName>
        <fullName evidence="10">ComG operon protein 3</fullName>
    </recommendedName>
</protein>
<dbReference type="EMBL" id="JARTFS010000005">
    <property type="protein sequence ID" value="MED4400918.1"/>
    <property type="molecule type" value="Genomic_DNA"/>
</dbReference>
<comment type="subcellular location">
    <subcellularLocation>
        <location evidence="1">Cell membrane</location>
        <topology evidence="1">Single-pass membrane protein</topology>
    </subcellularLocation>
    <subcellularLocation>
        <location evidence="2">Cell surface</location>
    </subcellularLocation>
</comment>
<evidence type="ECO:0000256" key="8">
    <source>
        <dbReference type="ARBA" id="ARBA00023287"/>
    </source>
</evidence>
<accession>A0ABU6NWA0</accession>
<evidence type="ECO:0000256" key="7">
    <source>
        <dbReference type="ARBA" id="ARBA00023136"/>
    </source>
</evidence>
<keyword evidence="8 10" id="KW-0178">Competence</keyword>
<keyword evidence="3 10" id="KW-1003">Cell membrane</keyword>
<evidence type="ECO:0000256" key="4">
    <source>
        <dbReference type="ARBA" id="ARBA00022481"/>
    </source>
</evidence>
<dbReference type="Pfam" id="PF07963">
    <property type="entry name" value="N_methyl"/>
    <property type="match status" value="1"/>
</dbReference>
<keyword evidence="4" id="KW-0488">Methylation</keyword>
<evidence type="ECO:0000256" key="9">
    <source>
        <dbReference type="ARBA" id="ARBA00043982"/>
    </source>
</evidence>
<organism evidence="11 12">
    <name type="scientific">Metabacillus fastidiosus</name>
    <dbReference type="NCBI Taxonomy" id="1458"/>
    <lineage>
        <taxon>Bacteria</taxon>
        <taxon>Bacillati</taxon>
        <taxon>Bacillota</taxon>
        <taxon>Bacilli</taxon>
        <taxon>Bacillales</taxon>
        <taxon>Bacillaceae</taxon>
        <taxon>Metabacillus</taxon>
    </lineage>
</organism>
<keyword evidence="6 10" id="KW-1133">Transmembrane helix</keyword>
<evidence type="ECO:0000256" key="6">
    <source>
        <dbReference type="ARBA" id="ARBA00022989"/>
    </source>
</evidence>
<evidence type="ECO:0000313" key="12">
    <source>
        <dbReference type="Proteomes" id="UP001342826"/>
    </source>
</evidence>
<keyword evidence="10" id="KW-0813">Transport</keyword>
<comment type="caution">
    <text evidence="11">The sequence shown here is derived from an EMBL/GenBank/DDBJ whole genome shotgun (WGS) entry which is preliminary data.</text>
</comment>
<evidence type="ECO:0000256" key="1">
    <source>
        <dbReference type="ARBA" id="ARBA00004162"/>
    </source>
</evidence>
<comment type="function">
    <text evidence="10">Required for transformation and DNA binding.</text>
</comment>
<dbReference type="Proteomes" id="UP001342826">
    <property type="component" value="Unassembled WGS sequence"/>
</dbReference>
<sequence>MPKMKNEKGFTLIEMLVVLFVITILLLMTIPNVTKHNKNIQTKGCNGLVNMVQAQVSAFQMDHNKLPTINDLVTNKYLKDDPACPNGEKLIVDPEGKVTVSAP</sequence>
<evidence type="ECO:0000256" key="5">
    <source>
        <dbReference type="ARBA" id="ARBA00022692"/>
    </source>
</evidence>
<proteinExistence type="inferred from homology"/>
<dbReference type="NCBIfam" id="TIGR02532">
    <property type="entry name" value="IV_pilin_GFxxxE"/>
    <property type="match status" value="1"/>
</dbReference>
<reference evidence="11 12" key="1">
    <citation type="submission" date="2023-03" db="EMBL/GenBank/DDBJ databases">
        <title>Bacillus Genome Sequencing.</title>
        <authorList>
            <person name="Dunlap C."/>
        </authorList>
    </citation>
    <scope>NUCLEOTIDE SEQUENCE [LARGE SCALE GENOMIC DNA]</scope>
    <source>
        <strain evidence="11 12">NRS-1717</strain>
    </source>
</reference>
<name>A0ABU6NWA0_9BACI</name>
<dbReference type="PIRSF" id="PIRSF029928">
    <property type="entry name" value="Late_competence_ComGC"/>
    <property type="match status" value="1"/>
</dbReference>
<dbReference type="InterPro" id="IPR012902">
    <property type="entry name" value="N_methyl_site"/>
</dbReference>
<evidence type="ECO:0000256" key="3">
    <source>
        <dbReference type="ARBA" id="ARBA00022475"/>
    </source>
</evidence>
<keyword evidence="7 10" id="KW-0472">Membrane</keyword>
<keyword evidence="5 10" id="KW-0812">Transmembrane</keyword>
<evidence type="ECO:0000256" key="10">
    <source>
        <dbReference type="PIRNR" id="PIRNR029928"/>
    </source>
</evidence>
<dbReference type="InterPro" id="IPR045584">
    <property type="entry name" value="Pilin-like"/>
</dbReference>
<comment type="similarity">
    <text evidence="9 10">Belongs to the ComGC family.</text>
</comment>
<dbReference type="Gene3D" id="3.30.700.10">
    <property type="entry name" value="Glycoprotein, Type 4 Pilin"/>
    <property type="match status" value="1"/>
</dbReference>
<gene>
    <name evidence="11" type="primary">comGC</name>
    <name evidence="11" type="ORF">P9271_06180</name>
</gene>